<dbReference type="PANTHER" id="PTHR37984">
    <property type="entry name" value="PROTEIN CBG26694"/>
    <property type="match status" value="1"/>
</dbReference>
<dbReference type="GO" id="GO:0016779">
    <property type="term" value="F:nucleotidyltransferase activity"/>
    <property type="evidence" value="ECO:0007669"/>
    <property type="project" value="UniProtKB-KW"/>
</dbReference>
<dbReference type="EMBL" id="CACRXK020022093">
    <property type="protein sequence ID" value="CAB4036486.1"/>
    <property type="molecule type" value="Genomic_DNA"/>
</dbReference>
<evidence type="ECO:0000256" key="1">
    <source>
        <dbReference type="ARBA" id="ARBA00022679"/>
    </source>
</evidence>
<keyword evidence="6" id="KW-0511">Multifunctional enzyme</keyword>
<dbReference type="PROSITE" id="PS50175">
    <property type="entry name" value="ASP_PROT_RETROV"/>
    <property type="match status" value="1"/>
</dbReference>
<evidence type="ECO:0000256" key="6">
    <source>
        <dbReference type="ARBA" id="ARBA00023268"/>
    </source>
</evidence>
<dbReference type="PANTHER" id="PTHR37984:SF5">
    <property type="entry name" value="PROTEIN NYNRIN-LIKE"/>
    <property type="match status" value="1"/>
</dbReference>
<keyword evidence="7" id="KW-0863">Zinc-finger</keyword>
<dbReference type="Gene3D" id="3.30.70.270">
    <property type="match status" value="1"/>
</dbReference>
<evidence type="ECO:0000313" key="11">
    <source>
        <dbReference type="Proteomes" id="UP001152795"/>
    </source>
</evidence>
<reference evidence="10" key="1">
    <citation type="submission" date="2020-04" db="EMBL/GenBank/DDBJ databases">
        <authorList>
            <person name="Alioto T."/>
            <person name="Alioto T."/>
            <person name="Gomez Garrido J."/>
        </authorList>
    </citation>
    <scope>NUCLEOTIDE SEQUENCE</scope>
    <source>
        <strain evidence="10">A484AB</strain>
    </source>
</reference>
<evidence type="ECO:0000313" key="10">
    <source>
        <dbReference type="EMBL" id="CAB4036486.1"/>
    </source>
</evidence>
<dbReference type="GO" id="GO:0004519">
    <property type="term" value="F:endonuclease activity"/>
    <property type="evidence" value="ECO:0007669"/>
    <property type="project" value="UniProtKB-KW"/>
</dbReference>
<keyword evidence="1" id="KW-0808">Transferase</keyword>
<dbReference type="PROSITE" id="PS50158">
    <property type="entry name" value="ZF_CCHC"/>
    <property type="match status" value="1"/>
</dbReference>
<name>A0A6S7JUJ5_PARCT</name>
<keyword evidence="11" id="KW-1185">Reference proteome</keyword>
<evidence type="ECO:0000256" key="4">
    <source>
        <dbReference type="ARBA" id="ARBA00022759"/>
    </source>
</evidence>
<dbReference type="InterPro" id="IPR050951">
    <property type="entry name" value="Retrovirus_Pol_polyprotein"/>
</dbReference>
<dbReference type="Pfam" id="PF17919">
    <property type="entry name" value="RT_RNaseH_2"/>
    <property type="match status" value="1"/>
</dbReference>
<dbReference type="InterPro" id="IPR001878">
    <property type="entry name" value="Znf_CCHC"/>
</dbReference>
<dbReference type="InterPro" id="IPR041577">
    <property type="entry name" value="RT_RNaseH_2"/>
</dbReference>
<dbReference type="GO" id="GO:0008270">
    <property type="term" value="F:zinc ion binding"/>
    <property type="evidence" value="ECO:0007669"/>
    <property type="project" value="UniProtKB-KW"/>
</dbReference>
<feature type="non-terminal residue" evidence="10">
    <location>
        <position position="1"/>
    </location>
</feature>
<protein>
    <submittedName>
        <fullName evidence="10">Retrovirus-related Pol poly from transposon opus</fullName>
    </submittedName>
</protein>
<keyword evidence="7" id="KW-0862">Zinc</keyword>
<dbReference type="FunFam" id="3.30.70.270:FF:000026">
    <property type="entry name" value="Transposon Ty3-G Gag-Pol polyprotein"/>
    <property type="match status" value="1"/>
</dbReference>
<proteinExistence type="predicted"/>
<dbReference type="InterPro" id="IPR021109">
    <property type="entry name" value="Peptidase_aspartic_dom_sf"/>
</dbReference>
<dbReference type="OrthoDB" id="5986431at2759"/>
<dbReference type="Gene3D" id="2.40.70.10">
    <property type="entry name" value="Acid Proteases"/>
    <property type="match status" value="1"/>
</dbReference>
<dbReference type="SUPFAM" id="SSF50630">
    <property type="entry name" value="Acid proteases"/>
    <property type="match status" value="1"/>
</dbReference>
<evidence type="ECO:0000259" key="9">
    <source>
        <dbReference type="PROSITE" id="PS50175"/>
    </source>
</evidence>
<keyword evidence="2" id="KW-0548">Nucleotidyltransferase</keyword>
<keyword evidence="5" id="KW-0378">Hydrolase</keyword>
<dbReference type="InterPro" id="IPR043128">
    <property type="entry name" value="Rev_trsase/Diguanyl_cyclase"/>
</dbReference>
<feature type="domain" description="CCHC-type" evidence="8">
    <location>
        <begin position="175"/>
        <end position="190"/>
    </location>
</feature>
<evidence type="ECO:0000259" key="8">
    <source>
        <dbReference type="PROSITE" id="PS50158"/>
    </source>
</evidence>
<dbReference type="SUPFAM" id="SSF56672">
    <property type="entry name" value="DNA/RNA polymerases"/>
    <property type="match status" value="1"/>
</dbReference>
<dbReference type="CDD" id="cd09274">
    <property type="entry name" value="RNase_HI_RT_Ty3"/>
    <property type="match status" value="1"/>
</dbReference>
<evidence type="ECO:0000256" key="5">
    <source>
        <dbReference type="ARBA" id="ARBA00022801"/>
    </source>
</evidence>
<dbReference type="InterPro" id="IPR001995">
    <property type="entry name" value="Peptidase_A2_cat"/>
</dbReference>
<feature type="domain" description="Peptidase A2" evidence="9">
    <location>
        <begin position="238"/>
        <end position="314"/>
    </location>
</feature>
<keyword evidence="3" id="KW-0540">Nuclease</keyword>
<evidence type="ECO:0000256" key="2">
    <source>
        <dbReference type="ARBA" id="ARBA00022695"/>
    </source>
</evidence>
<dbReference type="GO" id="GO:0006508">
    <property type="term" value="P:proteolysis"/>
    <property type="evidence" value="ECO:0007669"/>
    <property type="project" value="InterPro"/>
</dbReference>
<dbReference type="Proteomes" id="UP001152795">
    <property type="component" value="Unassembled WGS sequence"/>
</dbReference>
<dbReference type="InterPro" id="IPR043502">
    <property type="entry name" value="DNA/RNA_pol_sf"/>
</dbReference>
<evidence type="ECO:0000256" key="3">
    <source>
        <dbReference type="ARBA" id="ARBA00022722"/>
    </source>
</evidence>
<keyword evidence="4" id="KW-0255">Endonuclease</keyword>
<evidence type="ECO:0000256" key="7">
    <source>
        <dbReference type="PROSITE-ProRule" id="PRU00047"/>
    </source>
</evidence>
<sequence length="536" mass="61655">MSQIKPPDPLDFTKADTCWPDWKRRFERYRIAKKLFKEDEDIQISTLLYTMGNESSKYVFTQFALNEKEAKDYAFVLNKFDGHFRPERNIIHKRAMLHERSQQTKDDCIRDRLVIGVSDKGLSKRLQLKEKLTLAESVKMRYPKRDNHTHKESFKRGCSRCGLSYGSSYHAKNAKCNKCNKIGHYARCCKTKQLTEVSCRYTQGNKSSEEEFFIGTITDNKDDPRRWLVDLPINGHNMKFKIDSGADVSVMSLSSYENMYDAPALRPTSHRLKGVNGVLKCKGTFSSNTEYQGKVYMFDIYVTDSENNLLSRTMAEKMNLIKLNIQEWFQNKTVIGHANKVKAIVEMSATTSVHELQQIPGMINYIGMFIPNLATIMKPMNNLLKKDVQWLWGPAQEKSFADVKQALVNAMTLTFYDPQKPTTVSADATSFGFAAVILQEENNQLKPIAFASCTLLPAEGLYAQIEKECLASVWACEKFDRYLRGLQQFKLLADHKPLVPLINGSDLNSVPIRCQRLLMRMMRYNPKAQHLKKDSW</sequence>
<accession>A0A6S7JUJ5</accession>
<dbReference type="GO" id="GO:0004190">
    <property type="term" value="F:aspartic-type endopeptidase activity"/>
    <property type="evidence" value="ECO:0007669"/>
    <property type="project" value="InterPro"/>
</dbReference>
<organism evidence="10 11">
    <name type="scientific">Paramuricea clavata</name>
    <name type="common">Red gorgonian</name>
    <name type="synonym">Violescent sea-whip</name>
    <dbReference type="NCBI Taxonomy" id="317549"/>
    <lineage>
        <taxon>Eukaryota</taxon>
        <taxon>Metazoa</taxon>
        <taxon>Cnidaria</taxon>
        <taxon>Anthozoa</taxon>
        <taxon>Octocorallia</taxon>
        <taxon>Malacalcyonacea</taxon>
        <taxon>Plexauridae</taxon>
        <taxon>Paramuricea</taxon>
    </lineage>
</organism>
<keyword evidence="7" id="KW-0479">Metal-binding</keyword>
<dbReference type="GO" id="GO:0003676">
    <property type="term" value="F:nucleic acid binding"/>
    <property type="evidence" value="ECO:0007669"/>
    <property type="project" value="InterPro"/>
</dbReference>
<dbReference type="AlphaFoldDB" id="A0A6S7JUJ5"/>
<gene>
    <name evidence="10" type="ORF">PACLA_8A042769</name>
</gene>
<comment type="caution">
    <text evidence="10">The sequence shown here is derived from an EMBL/GenBank/DDBJ whole genome shotgun (WGS) entry which is preliminary data.</text>
</comment>